<accession>A0A6M3RGB4</accession>
<gene>
    <name evidence="1" type="primary">DEF3</name>
</gene>
<proteinExistence type="evidence at transcript level"/>
<sequence length="81" mass="9326">MISFRCNHRCRRWENAARGVCQRSFGLRKECHCYFEDCPETSTTGEGHSNTPAYEEAPTTKIYRKSLNHDTEPSVLEETGV</sequence>
<dbReference type="EMBL" id="MN388819">
    <property type="protein sequence ID" value="QJD20787.1"/>
    <property type="molecule type" value="mRNA"/>
</dbReference>
<reference evidence="1" key="1">
    <citation type="submission" date="2019-08" db="EMBL/GenBank/DDBJ databases">
        <authorList>
            <person name="Salgado M."/>
        </authorList>
    </citation>
    <scope>NUCLEOTIDE SEQUENCE</scope>
</reference>
<evidence type="ECO:0000313" key="1">
    <source>
        <dbReference type="EMBL" id="QJD20787.1"/>
    </source>
</evidence>
<organism evidence="1">
    <name type="scientific">Datisca glomerata</name>
    <name type="common">Durango root</name>
    <dbReference type="NCBI Taxonomy" id="34297"/>
    <lineage>
        <taxon>Eukaryota</taxon>
        <taxon>Viridiplantae</taxon>
        <taxon>Streptophyta</taxon>
        <taxon>Embryophyta</taxon>
        <taxon>Tracheophyta</taxon>
        <taxon>Spermatophyta</taxon>
        <taxon>Magnoliopsida</taxon>
        <taxon>eudicotyledons</taxon>
        <taxon>Gunneridae</taxon>
        <taxon>Pentapetalae</taxon>
        <taxon>rosids</taxon>
        <taxon>fabids</taxon>
        <taxon>Cucurbitales</taxon>
        <taxon>Datiscaceae</taxon>
        <taxon>Datisca</taxon>
    </lineage>
</organism>
<dbReference type="Gene3D" id="3.30.30.10">
    <property type="entry name" value="Knottin, scorpion toxin-like"/>
    <property type="match status" value="1"/>
</dbReference>
<protein>
    <submittedName>
        <fullName evidence="1">Defensin 3</fullName>
    </submittedName>
</protein>
<dbReference type="AlphaFoldDB" id="A0A6M3RGB4"/>
<name>A0A6M3RGB4_DATGL</name>
<dbReference type="InterPro" id="IPR036574">
    <property type="entry name" value="Scorpion_toxin-like_sf"/>
</dbReference>